<organism evidence="13 14">
    <name type="scientific">Jutongia hominis</name>
    <dbReference type="NCBI Taxonomy" id="2763664"/>
    <lineage>
        <taxon>Bacteria</taxon>
        <taxon>Bacillati</taxon>
        <taxon>Bacillota</taxon>
        <taxon>Clostridia</taxon>
        <taxon>Lachnospirales</taxon>
        <taxon>Lachnospiraceae</taxon>
        <taxon>Jutongia</taxon>
    </lineage>
</organism>
<keyword evidence="4" id="KW-0548">Nucleotidyltransferase</keyword>
<keyword evidence="5" id="KW-0479">Metal-binding</keyword>
<dbReference type="InterPro" id="IPR050264">
    <property type="entry name" value="Bact_CCA-adding_enz_type3_sf"/>
</dbReference>
<dbReference type="Pfam" id="PF01743">
    <property type="entry name" value="PolyA_pol"/>
    <property type="match status" value="1"/>
</dbReference>
<reference evidence="13 14" key="1">
    <citation type="submission" date="2020-08" db="EMBL/GenBank/DDBJ databases">
        <title>Genome public.</title>
        <authorList>
            <person name="Liu C."/>
            <person name="Sun Q."/>
        </authorList>
    </citation>
    <scope>NUCLEOTIDE SEQUENCE [LARGE SCALE GENOMIC DNA]</scope>
    <source>
        <strain evidence="13 14">BX3</strain>
    </source>
</reference>
<comment type="cofactor">
    <cofactor evidence="1">
        <name>Mg(2+)</name>
        <dbReference type="ChEBI" id="CHEBI:18420"/>
    </cofactor>
</comment>
<name>A0ABR7MX12_9FIRM</name>
<keyword evidence="6" id="KW-0547">Nucleotide-binding</keyword>
<dbReference type="SUPFAM" id="SSF81301">
    <property type="entry name" value="Nucleotidyltransferase"/>
    <property type="match status" value="1"/>
</dbReference>
<keyword evidence="14" id="KW-1185">Reference proteome</keyword>
<protein>
    <submittedName>
        <fullName evidence="13">HD domain-containing protein</fullName>
    </submittedName>
</protein>
<dbReference type="RefSeq" id="WP_249305738.1">
    <property type="nucleotide sequence ID" value="NZ_JACRSW010000040.1"/>
</dbReference>
<evidence type="ECO:0000256" key="3">
    <source>
        <dbReference type="ARBA" id="ARBA00022694"/>
    </source>
</evidence>
<evidence type="ECO:0000256" key="1">
    <source>
        <dbReference type="ARBA" id="ARBA00001946"/>
    </source>
</evidence>
<proteinExistence type="inferred from homology"/>
<dbReference type="InterPro" id="IPR032810">
    <property type="entry name" value="CCA-adding_enz_C"/>
</dbReference>
<evidence type="ECO:0000313" key="14">
    <source>
        <dbReference type="Proteomes" id="UP000637513"/>
    </source>
</evidence>
<dbReference type="PANTHER" id="PTHR46173:SF1">
    <property type="entry name" value="CCA TRNA NUCLEOTIDYLTRANSFERASE 1, MITOCHONDRIAL"/>
    <property type="match status" value="1"/>
</dbReference>
<gene>
    <name evidence="13" type="ORF">H8700_11600</name>
</gene>
<evidence type="ECO:0000313" key="13">
    <source>
        <dbReference type="EMBL" id="MBC8558340.1"/>
    </source>
</evidence>
<dbReference type="Gene3D" id="3.30.460.10">
    <property type="entry name" value="Beta Polymerase, domain 2"/>
    <property type="match status" value="1"/>
</dbReference>
<feature type="domain" description="Poly A polymerase head" evidence="10">
    <location>
        <begin position="24"/>
        <end position="143"/>
    </location>
</feature>
<dbReference type="EMBL" id="JACRSW010000040">
    <property type="protein sequence ID" value="MBC8558340.1"/>
    <property type="molecule type" value="Genomic_DNA"/>
</dbReference>
<dbReference type="Gene3D" id="1.10.246.80">
    <property type="match status" value="1"/>
</dbReference>
<feature type="domain" description="tRNA nucleotidyltransferase/poly(A) polymerase RNA and SrmB- binding" evidence="11">
    <location>
        <begin position="170"/>
        <end position="231"/>
    </location>
</feature>
<dbReference type="PANTHER" id="PTHR46173">
    <property type="entry name" value="CCA TRNA NUCLEOTIDYLTRANSFERASE 1, MITOCHONDRIAL"/>
    <property type="match status" value="1"/>
</dbReference>
<evidence type="ECO:0000256" key="9">
    <source>
        <dbReference type="RuleBase" id="RU003953"/>
    </source>
</evidence>
<evidence type="ECO:0000259" key="10">
    <source>
        <dbReference type="Pfam" id="PF01743"/>
    </source>
</evidence>
<evidence type="ECO:0000256" key="2">
    <source>
        <dbReference type="ARBA" id="ARBA00022679"/>
    </source>
</evidence>
<evidence type="ECO:0000256" key="5">
    <source>
        <dbReference type="ARBA" id="ARBA00022723"/>
    </source>
</evidence>
<dbReference type="InterPro" id="IPR043519">
    <property type="entry name" value="NT_sf"/>
</dbReference>
<comment type="similarity">
    <text evidence="9">Belongs to the tRNA nucleotidyltransferase/poly(A) polymerase family.</text>
</comment>
<dbReference type="SUPFAM" id="SSF81891">
    <property type="entry name" value="Poly A polymerase C-terminal region-like"/>
    <property type="match status" value="1"/>
</dbReference>
<evidence type="ECO:0000256" key="8">
    <source>
        <dbReference type="ARBA" id="ARBA00022884"/>
    </source>
</evidence>
<dbReference type="Pfam" id="PF12627">
    <property type="entry name" value="PolyA_pol_RNAbd"/>
    <property type="match status" value="1"/>
</dbReference>
<keyword evidence="7" id="KW-0460">Magnesium</keyword>
<dbReference type="InterPro" id="IPR002646">
    <property type="entry name" value="PolA_pol_head_dom"/>
</dbReference>
<dbReference type="InterPro" id="IPR032828">
    <property type="entry name" value="PolyA_RNA-bd"/>
</dbReference>
<keyword evidence="2 9" id="KW-0808">Transferase</keyword>
<dbReference type="Proteomes" id="UP000637513">
    <property type="component" value="Unassembled WGS sequence"/>
</dbReference>
<keyword evidence="8 9" id="KW-0694">RNA-binding</keyword>
<dbReference type="CDD" id="cd05398">
    <property type="entry name" value="NT_ClassII-CCAase"/>
    <property type="match status" value="1"/>
</dbReference>
<evidence type="ECO:0000259" key="12">
    <source>
        <dbReference type="Pfam" id="PF13735"/>
    </source>
</evidence>
<accession>A0ABR7MX12</accession>
<dbReference type="Gene3D" id="1.10.3090.10">
    <property type="entry name" value="cca-adding enzyme, domain 2"/>
    <property type="match status" value="1"/>
</dbReference>
<feature type="domain" description="CCA-adding enzyme C-terminal" evidence="12">
    <location>
        <begin position="331"/>
        <end position="470"/>
    </location>
</feature>
<comment type="caution">
    <text evidence="13">The sequence shown here is derived from an EMBL/GenBank/DDBJ whole genome shotgun (WGS) entry which is preliminary data.</text>
</comment>
<evidence type="ECO:0000259" key="11">
    <source>
        <dbReference type="Pfam" id="PF12627"/>
    </source>
</evidence>
<evidence type="ECO:0000256" key="4">
    <source>
        <dbReference type="ARBA" id="ARBA00022695"/>
    </source>
</evidence>
<evidence type="ECO:0000256" key="6">
    <source>
        <dbReference type="ARBA" id="ARBA00022741"/>
    </source>
</evidence>
<keyword evidence="3" id="KW-0819">tRNA processing</keyword>
<sequence length="484" mass="55487">MDIKLPKAVEYIIDTLEKAGYEGFAVGGCVRDTLLGRDPQDWDITTSAKPETVKKLFRKTIDTGIEHGTVTVMIDHVGYEVTTYRIDGEYEDSRHPKNVEFTTKLNLDLERRDFTINAMAYNHSRGLVDEFEGIQDLERKIIRCVGDAGERFDEDALRMLRAVRFSGQLGFQIEEATRQAICERAKNLQKISAERIRVELTKLLISKDAGQIREAYHTGILKVILPDIDRMMTIDQKNPHHIYTIGEHSIRSVEVMNALWGRYESKKNLPDIPDQVYVYAKELTGMLTPKQHSILCITMLFHDIGKPDKMTIDENGIGHFYGHHENGEKMSGTILKKLTFDNETVSAVRHLIRWHDYQYGTTEKSIRKAVAKIGRDYMPMLFLVQFSDILSQNPSTFEGKLNTIYQAIEYWKKIIRSKAALELKDLEISGKDLIRLGVRPGPAIGALLKQLLEEVLDEPAYNRKDRLLERAQTLMHSFNGNEKE</sequence>
<evidence type="ECO:0000256" key="7">
    <source>
        <dbReference type="ARBA" id="ARBA00022842"/>
    </source>
</evidence>
<dbReference type="Pfam" id="PF13735">
    <property type="entry name" value="tRNA_NucTran2_2"/>
    <property type="match status" value="1"/>
</dbReference>